<dbReference type="EMBL" id="JAACNH010000006">
    <property type="protein sequence ID" value="KAG8441511.1"/>
    <property type="molecule type" value="Genomic_DNA"/>
</dbReference>
<comment type="caution">
    <text evidence="8">The sequence shown here is derived from an EMBL/GenBank/DDBJ whole genome shotgun (WGS) entry which is preliminary data.</text>
</comment>
<gene>
    <name evidence="8" type="ORF">GDO86_007033</name>
</gene>
<keyword evidence="9" id="KW-1185">Reference proteome</keyword>
<dbReference type="CDD" id="cd11462">
    <property type="entry name" value="bHLH-O_HES7"/>
    <property type="match status" value="1"/>
</dbReference>
<evidence type="ECO:0000259" key="7">
    <source>
        <dbReference type="PROSITE" id="PS50888"/>
    </source>
</evidence>
<dbReference type="InterPro" id="IPR011598">
    <property type="entry name" value="bHLH_dom"/>
</dbReference>
<evidence type="ECO:0000313" key="9">
    <source>
        <dbReference type="Proteomes" id="UP000812440"/>
    </source>
</evidence>
<dbReference type="InterPro" id="IPR032644">
    <property type="entry name" value="HES-7_bHLH-O"/>
</dbReference>
<dbReference type="GO" id="GO:0005634">
    <property type="term" value="C:nucleus"/>
    <property type="evidence" value="ECO:0007669"/>
    <property type="project" value="UniProtKB-SubCell"/>
</dbReference>
<dbReference type="InterPro" id="IPR050370">
    <property type="entry name" value="HES_HEY"/>
</dbReference>
<dbReference type="Gene3D" id="4.10.280.10">
    <property type="entry name" value="Helix-loop-helix DNA-binding domain"/>
    <property type="match status" value="1"/>
</dbReference>
<comment type="subcellular location">
    <subcellularLocation>
        <location evidence="1">Nucleus</location>
    </subcellularLocation>
</comment>
<dbReference type="PROSITE" id="PS50888">
    <property type="entry name" value="BHLH"/>
    <property type="match status" value="1"/>
</dbReference>
<keyword evidence="2" id="KW-0217">Developmental protein</keyword>
<evidence type="ECO:0000256" key="1">
    <source>
        <dbReference type="ARBA" id="ARBA00004123"/>
    </source>
</evidence>
<dbReference type="Proteomes" id="UP000812440">
    <property type="component" value="Chromosome 3"/>
</dbReference>
<evidence type="ECO:0000256" key="4">
    <source>
        <dbReference type="ARBA" id="ARBA00023015"/>
    </source>
</evidence>
<keyword evidence="3" id="KW-0678">Repressor</keyword>
<sequence length="186" mass="21379">MKVSNEVKPLEMHRKLLKPLVEKKRRERINNSLEKLRIFLSETLRNEQKLKNPKVEKAEILECTVQFLQARMSPLEDSEVTNQDFQSDFQQCLQIALHLINSKADLHHVTKDFLSQQLSMLKPCSSPVLNDIGSLVCSTLPKLLPSYGYIDRRHISCPNGTTMSLGKTLVDTQIANPTVKTWRPWV</sequence>
<evidence type="ECO:0000256" key="2">
    <source>
        <dbReference type="ARBA" id="ARBA00022473"/>
    </source>
</evidence>
<dbReference type="Pfam" id="PF00010">
    <property type="entry name" value="HLH"/>
    <property type="match status" value="1"/>
</dbReference>
<proteinExistence type="predicted"/>
<keyword evidence="4" id="KW-0805">Transcription regulation</keyword>
<keyword evidence="6" id="KW-0539">Nucleus</keyword>
<dbReference type="PANTHER" id="PTHR10985">
    <property type="entry name" value="BASIC HELIX-LOOP-HELIX TRANSCRIPTION FACTOR, HES-RELATED"/>
    <property type="match status" value="1"/>
</dbReference>
<evidence type="ECO:0000256" key="3">
    <source>
        <dbReference type="ARBA" id="ARBA00022491"/>
    </source>
</evidence>
<protein>
    <recommendedName>
        <fullName evidence="7">BHLH domain-containing protein</fullName>
    </recommendedName>
</protein>
<keyword evidence="5" id="KW-0804">Transcription</keyword>
<dbReference type="AlphaFoldDB" id="A0A8T2JFZ8"/>
<dbReference type="SMART" id="SM00353">
    <property type="entry name" value="HLH"/>
    <property type="match status" value="1"/>
</dbReference>
<organism evidence="8 9">
    <name type="scientific">Hymenochirus boettgeri</name>
    <name type="common">Congo dwarf clawed frog</name>
    <dbReference type="NCBI Taxonomy" id="247094"/>
    <lineage>
        <taxon>Eukaryota</taxon>
        <taxon>Metazoa</taxon>
        <taxon>Chordata</taxon>
        <taxon>Craniata</taxon>
        <taxon>Vertebrata</taxon>
        <taxon>Euteleostomi</taxon>
        <taxon>Amphibia</taxon>
        <taxon>Batrachia</taxon>
        <taxon>Anura</taxon>
        <taxon>Pipoidea</taxon>
        <taxon>Pipidae</taxon>
        <taxon>Pipinae</taxon>
        <taxon>Hymenochirus</taxon>
    </lineage>
</organism>
<evidence type="ECO:0000256" key="5">
    <source>
        <dbReference type="ARBA" id="ARBA00023163"/>
    </source>
</evidence>
<accession>A0A8T2JFZ8</accession>
<feature type="domain" description="BHLH" evidence="7">
    <location>
        <begin position="13"/>
        <end position="71"/>
    </location>
</feature>
<dbReference type="InterPro" id="IPR036638">
    <property type="entry name" value="HLH_DNA-bd_sf"/>
</dbReference>
<evidence type="ECO:0000256" key="6">
    <source>
        <dbReference type="ARBA" id="ARBA00023242"/>
    </source>
</evidence>
<name>A0A8T2JFZ8_9PIPI</name>
<reference evidence="8" key="1">
    <citation type="thesis" date="2020" institute="ProQuest LLC" country="789 East Eisenhower Parkway, Ann Arbor, MI, USA">
        <title>Comparative Genomics and Chromosome Evolution.</title>
        <authorList>
            <person name="Mudd A.B."/>
        </authorList>
    </citation>
    <scope>NUCLEOTIDE SEQUENCE</scope>
    <source>
        <strain evidence="8">Female2</strain>
        <tissue evidence="8">Blood</tissue>
    </source>
</reference>
<dbReference type="GO" id="GO:0000122">
    <property type="term" value="P:negative regulation of transcription by RNA polymerase II"/>
    <property type="evidence" value="ECO:0007669"/>
    <property type="project" value="UniProtKB-ARBA"/>
</dbReference>
<dbReference type="GO" id="GO:0046983">
    <property type="term" value="F:protein dimerization activity"/>
    <property type="evidence" value="ECO:0007669"/>
    <property type="project" value="InterPro"/>
</dbReference>
<evidence type="ECO:0000313" key="8">
    <source>
        <dbReference type="EMBL" id="KAG8441511.1"/>
    </source>
</evidence>
<dbReference type="SUPFAM" id="SSF47459">
    <property type="entry name" value="HLH, helix-loop-helix DNA-binding domain"/>
    <property type="match status" value="1"/>
</dbReference>
<dbReference type="OrthoDB" id="6085656at2759"/>